<accession>A0A9P0QTW5</accession>
<reference evidence="14" key="1">
    <citation type="submission" date="2022-03" db="EMBL/GenBank/DDBJ databases">
        <authorList>
            <person name="Legras J.-L."/>
            <person name="Devillers H."/>
            <person name="Grondin C."/>
        </authorList>
    </citation>
    <scope>NUCLEOTIDE SEQUENCE</scope>
    <source>
        <strain evidence="14">CLIB 1423</strain>
    </source>
</reference>
<evidence type="ECO:0000256" key="10">
    <source>
        <dbReference type="ARBA" id="ARBA00029362"/>
    </source>
</evidence>
<dbReference type="InterPro" id="IPR038765">
    <property type="entry name" value="Papain-like_cys_pep_sf"/>
</dbReference>
<proteinExistence type="inferred from homology"/>
<gene>
    <name evidence="14" type="ORF">CLIB1423_19S02454</name>
</gene>
<evidence type="ECO:0000313" key="15">
    <source>
        <dbReference type="Proteomes" id="UP000837801"/>
    </source>
</evidence>
<keyword evidence="7" id="KW-0788">Thiol protease</keyword>
<feature type="region of interest" description="Disordered" evidence="12">
    <location>
        <begin position="471"/>
        <end position="494"/>
    </location>
</feature>
<evidence type="ECO:0000256" key="4">
    <source>
        <dbReference type="ARBA" id="ARBA00022490"/>
    </source>
</evidence>
<protein>
    <recommendedName>
        <fullName evidence="11">Cysteine protease</fullName>
        <ecNumber evidence="11">3.4.22.-</ecNumber>
    </recommendedName>
</protein>
<evidence type="ECO:0000256" key="2">
    <source>
        <dbReference type="ARBA" id="ARBA00010958"/>
    </source>
</evidence>
<name>A0A9P0QTW5_9ASCO</name>
<evidence type="ECO:0000256" key="9">
    <source>
        <dbReference type="ARBA" id="ARBA00023006"/>
    </source>
</evidence>
<dbReference type="GO" id="GO:0000045">
    <property type="term" value="P:autophagosome assembly"/>
    <property type="evidence" value="ECO:0007669"/>
    <property type="project" value="TreeGrafter"/>
</dbReference>
<dbReference type="SUPFAM" id="SSF54001">
    <property type="entry name" value="Cysteine proteinases"/>
    <property type="match status" value="1"/>
</dbReference>
<dbReference type="GO" id="GO:0004197">
    <property type="term" value="F:cysteine-type endopeptidase activity"/>
    <property type="evidence" value="ECO:0007669"/>
    <property type="project" value="TreeGrafter"/>
</dbReference>
<dbReference type="GO" id="GO:0016485">
    <property type="term" value="P:protein processing"/>
    <property type="evidence" value="ECO:0007669"/>
    <property type="project" value="TreeGrafter"/>
</dbReference>
<evidence type="ECO:0000256" key="1">
    <source>
        <dbReference type="ARBA" id="ARBA00004329"/>
    </source>
</evidence>
<comment type="subcellular location">
    <subcellularLocation>
        <location evidence="11">Nucleus</location>
    </subcellularLocation>
    <subcellularLocation>
        <location evidence="11">Cytoplasm</location>
    </subcellularLocation>
    <subcellularLocation>
        <location evidence="1">Preautophagosomal structure</location>
    </subcellularLocation>
</comment>
<feature type="compositionally biased region" description="Acidic residues" evidence="12">
    <location>
        <begin position="485"/>
        <end position="494"/>
    </location>
</feature>
<dbReference type="GO" id="GO:0035973">
    <property type="term" value="P:aggrephagy"/>
    <property type="evidence" value="ECO:0007669"/>
    <property type="project" value="TreeGrafter"/>
</dbReference>
<dbReference type="OrthoDB" id="2960936at2759"/>
<evidence type="ECO:0000313" key="14">
    <source>
        <dbReference type="EMBL" id="CAH2354913.1"/>
    </source>
</evidence>
<organism evidence="14 15">
    <name type="scientific">[Candida] railenensis</name>
    <dbReference type="NCBI Taxonomy" id="45579"/>
    <lineage>
        <taxon>Eukaryota</taxon>
        <taxon>Fungi</taxon>
        <taxon>Dikarya</taxon>
        <taxon>Ascomycota</taxon>
        <taxon>Saccharomycotina</taxon>
        <taxon>Pichiomycetes</taxon>
        <taxon>Debaryomycetaceae</taxon>
        <taxon>Kurtzmaniella</taxon>
    </lineage>
</organism>
<keyword evidence="8" id="KW-0653">Protein transport</keyword>
<evidence type="ECO:0000256" key="8">
    <source>
        <dbReference type="ARBA" id="ARBA00022927"/>
    </source>
</evidence>
<feature type="compositionally biased region" description="Low complexity" evidence="12">
    <location>
        <begin position="35"/>
        <end position="48"/>
    </location>
</feature>
<comment type="similarity">
    <text evidence="2 11">Belongs to the peptidase C54 family.</text>
</comment>
<keyword evidence="11" id="KW-0539">Nucleus</keyword>
<sequence>MTSSDNIGRDGSGAPGAGANESIQADSSPVSRVLESNSESSSSSTPSITPMISQLWSNLAERASSSLLSSSVPVSAIHVLGKSYQPEDTVPLNADILSKIWLTYRAGFEPISKAEGGPAPLSFINSMLFNRNISSTISNLHSLTDNDYFTTDVGWGCMIRTSQSLLANALLKAGYGTSSSSSSSSSSGIIDMFLDRSTAPFSLHNFIKVAGESPLQVKPGEWFGPSAASLSIKRLCDSVSDSKVPQVLISESSDLYNDQIQNLLAAGRTVLVLLPIRLGIDNISPYYYSSLFDLLTLPQSVGIAGGKPSSSYYFFGFQDSKLFYLDPHYPQQSNPNSDTESVNYSTYHTTKYSTLDIGGMDPSMMAGFLIKDSEDYQNFTKSLLESKNKIIHFHEQREKERRSSTSQQDISSDDFSLSQVEMAEEDFVQVGEETENGFVDLGDEVTVKEESVHISREEGVDKIDEVVSIAREEAKDGGEGAGEASDLEGDGIKV</sequence>
<dbReference type="Proteomes" id="UP000837801">
    <property type="component" value="Unassembled WGS sequence"/>
</dbReference>
<keyword evidence="6 11" id="KW-0378">Hydrolase</keyword>
<dbReference type="GO" id="GO:0005634">
    <property type="term" value="C:nucleus"/>
    <property type="evidence" value="ECO:0007669"/>
    <property type="project" value="UniProtKB-SubCell"/>
</dbReference>
<dbReference type="InterPro" id="IPR005078">
    <property type="entry name" value="Peptidase_C54"/>
</dbReference>
<dbReference type="Pfam" id="PF03416">
    <property type="entry name" value="Peptidase_C54"/>
    <property type="match status" value="1"/>
</dbReference>
<comment type="function">
    <text evidence="11">Required for selective autophagic degradation of the nucleus (nucleophagy) as well as for mitophagy which contributes to regulate mitochondrial quantity and quality by eliminating the mitochondria to a basal level to fulfill cellular energy requirements and preventing excess ROS production.</text>
</comment>
<dbReference type="InterPro" id="IPR046792">
    <property type="entry name" value="Peptidase_C54_cat"/>
</dbReference>
<evidence type="ECO:0000256" key="12">
    <source>
        <dbReference type="SAM" id="MobiDB-lite"/>
    </source>
</evidence>
<dbReference type="GO" id="GO:0000407">
    <property type="term" value="C:phagophore assembly site"/>
    <property type="evidence" value="ECO:0007669"/>
    <property type="project" value="UniProtKB-SubCell"/>
</dbReference>
<comment type="catalytic activity">
    <reaction evidence="10">
        <text>[protein]-C-terminal L-amino acid-glycyl-phosphatidylethanolamide + H2O = [protein]-C-terminal L-amino acid-glycine + a 1,2-diacyl-sn-glycero-3-phosphoethanolamine</text>
        <dbReference type="Rhea" id="RHEA:67548"/>
        <dbReference type="Rhea" id="RHEA-COMP:17323"/>
        <dbReference type="Rhea" id="RHEA-COMP:17324"/>
        <dbReference type="ChEBI" id="CHEBI:15377"/>
        <dbReference type="ChEBI" id="CHEBI:64612"/>
        <dbReference type="ChEBI" id="CHEBI:172940"/>
        <dbReference type="ChEBI" id="CHEBI:172941"/>
    </reaction>
    <physiologicalReaction direction="left-to-right" evidence="10">
        <dbReference type="Rhea" id="RHEA:67549"/>
    </physiologicalReaction>
</comment>
<dbReference type="GO" id="GO:0019786">
    <property type="term" value="F:protein-phosphatidylethanolamide deconjugating activity"/>
    <property type="evidence" value="ECO:0007669"/>
    <property type="project" value="InterPro"/>
</dbReference>
<keyword evidence="5 11" id="KW-0645">Protease</keyword>
<keyword evidence="4 11" id="KW-0963">Cytoplasm</keyword>
<dbReference type="EMBL" id="CAKXYY010000019">
    <property type="protein sequence ID" value="CAH2354913.1"/>
    <property type="molecule type" value="Genomic_DNA"/>
</dbReference>
<evidence type="ECO:0000256" key="7">
    <source>
        <dbReference type="ARBA" id="ARBA00022807"/>
    </source>
</evidence>
<comment type="caution">
    <text evidence="14">The sequence shown here is derived from an EMBL/GenBank/DDBJ whole genome shotgun (WGS) entry which is preliminary data.</text>
</comment>
<dbReference type="EC" id="3.4.22.-" evidence="11"/>
<keyword evidence="3" id="KW-0813">Transport</keyword>
<evidence type="ECO:0000256" key="5">
    <source>
        <dbReference type="ARBA" id="ARBA00022670"/>
    </source>
</evidence>
<dbReference type="PANTHER" id="PTHR22624:SF49">
    <property type="entry name" value="CYSTEINE PROTEASE"/>
    <property type="match status" value="1"/>
</dbReference>
<evidence type="ECO:0000256" key="11">
    <source>
        <dbReference type="RuleBase" id="RU363115"/>
    </source>
</evidence>
<evidence type="ECO:0000256" key="6">
    <source>
        <dbReference type="ARBA" id="ARBA00022801"/>
    </source>
</evidence>
<feature type="compositionally biased region" description="Polar residues" evidence="12">
    <location>
        <begin position="21"/>
        <end position="30"/>
    </location>
</feature>
<keyword evidence="9" id="KW-0072">Autophagy</keyword>
<dbReference type="AlphaFoldDB" id="A0A9P0QTW5"/>
<feature type="domain" description="Peptidase C54 catalytic" evidence="13">
    <location>
        <begin position="93"/>
        <end position="381"/>
    </location>
</feature>
<dbReference type="PANTHER" id="PTHR22624">
    <property type="entry name" value="CYSTEINE PROTEASE ATG4"/>
    <property type="match status" value="1"/>
</dbReference>
<dbReference type="GO" id="GO:0000423">
    <property type="term" value="P:mitophagy"/>
    <property type="evidence" value="ECO:0007669"/>
    <property type="project" value="TreeGrafter"/>
</dbReference>
<keyword evidence="15" id="KW-1185">Reference proteome</keyword>
<dbReference type="GO" id="GO:0034727">
    <property type="term" value="P:piecemeal microautophagy of the nucleus"/>
    <property type="evidence" value="ECO:0007669"/>
    <property type="project" value="TreeGrafter"/>
</dbReference>
<evidence type="ECO:0000259" key="13">
    <source>
        <dbReference type="Pfam" id="PF03416"/>
    </source>
</evidence>
<dbReference type="GO" id="GO:0015031">
    <property type="term" value="P:protein transport"/>
    <property type="evidence" value="ECO:0007669"/>
    <property type="project" value="UniProtKB-KW"/>
</dbReference>
<feature type="region of interest" description="Disordered" evidence="12">
    <location>
        <begin position="1"/>
        <end position="48"/>
    </location>
</feature>
<evidence type="ECO:0000256" key="3">
    <source>
        <dbReference type="ARBA" id="ARBA00022448"/>
    </source>
</evidence>